<dbReference type="InterPro" id="IPR050129">
    <property type="entry name" value="Zn_alcohol_dh"/>
</dbReference>
<dbReference type="InterPro" id="IPR036291">
    <property type="entry name" value="NAD(P)-bd_dom_sf"/>
</dbReference>
<proteinExistence type="inferred from homology"/>
<dbReference type="InterPro" id="IPR011032">
    <property type="entry name" value="GroES-like_sf"/>
</dbReference>
<feature type="domain" description="Enoyl reductase (ER)" evidence="5">
    <location>
        <begin position="8"/>
        <end position="337"/>
    </location>
</feature>
<gene>
    <name evidence="6" type="ORF">SCAR479_11642</name>
</gene>
<dbReference type="Pfam" id="PF00107">
    <property type="entry name" value="ADH_zinc_N"/>
    <property type="match status" value="1"/>
</dbReference>
<organism evidence="6 7">
    <name type="scientific">Seiridium cardinale</name>
    <dbReference type="NCBI Taxonomy" id="138064"/>
    <lineage>
        <taxon>Eukaryota</taxon>
        <taxon>Fungi</taxon>
        <taxon>Dikarya</taxon>
        <taxon>Ascomycota</taxon>
        <taxon>Pezizomycotina</taxon>
        <taxon>Sordariomycetes</taxon>
        <taxon>Xylariomycetidae</taxon>
        <taxon>Amphisphaeriales</taxon>
        <taxon>Sporocadaceae</taxon>
        <taxon>Seiridium</taxon>
    </lineage>
</organism>
<keyword evidence="1 4" id="KW-0479">Metal-binding</keyword>
<keyword evidence="2 4" id="KW-0862">Zinc</keyword>
<comment type="caution">
    <text evidence="6">The sequence shown here is derived from an EMBL/GenBank/DDBJ whole genome shotgun (WGS) entry which is preliminary data.</text>
</comment>
<dbReference type="SUPFAM" id="SSF50129">
    <property type="entry name" value="GroES-like"/>
    <property type="match status" value="1"/>
</dbReference>
<dbReference type="PANTHER" id="PTHR43401">
    <property type="entry name" value="L-THREONINE 3-DEHYDROGENASE"/>
    <property type="match status" value="1"/>
</dbReference>
<protein>
    <recommendedName>
        <fullName evidence="5">Enoyl reductase (ER) domain-containing protein</fullName>
    </recommendedName>
</protein>
<dbReference type="InterPro" id="IPR020843">
    <property type="entry name" value="ER"/>
</dbReference>
<dbReference type="Pfam" id="PF08240">
    <property type="entry name" value="ADH_N"/>
    <property type="match status" value="1"/>
</dbReference>
<evidence type="ECO:0000259" key="5">
    <source>
        <dbReference type="SMART" id="SM00829"/>
    </source>
</evidence>
<dbReference type="InterPro" id="IPR002328">
    <property type="entry name" value="ADH_Zn_CS"/>
</dbReference>
<dbReference type="InterPro" id="IPR013149">
    <property type="entry name" value="ADH-like_C"/>
</dbReference>
<keyword evidence="7" id="KW-1185">Reference proteome</keyword>
<dbReference type="SUPFAM" id="SSF51735">
    <property type="entry name" value="NAD(P)-binding Rossmann-fold domains"/>
    <property type="match status" value="1"/>
</dbReference>
<accession>A0ABR2XD49</accession>
<evidence type="ECO:0000256" key="4">
    <source>
        <dbReference type="RuleBase" id="RU361277"/>
    </source>
</evidence>
<reference evidence="6 7" key="1">
    <citation type="submission" date="2024-02" db="EMBL/GenBank/DDBJ databases">
        <title>First draft genome assembly of two strains of Seiridium cardinale.</title>
        <authorList>
            <person name="Emiliani G."/>
            <person name="Scali E."/>
        </authorList>
    </citation>
    <scope>NUCLEOTIDE SEQUENCE [LARGE SCALE GENOMIC DNA]</scope>
    <source>
        <strain evidence="6 7">BM-138-000479</strain>
    </source>
</reference>
<dbReference type="Gene3D" id="3.40.50.720">
    <property type="entry name" value="NAD(P)-binding Rossmann-like Domain"/>
    <property type="match status" value="1"/>
</dbReference>
<comment type="similarity">
    <text evidence="4">Belongs to the zinc-containing alcohol dehydrogenase family.</text>
</comment>
<comment type="cofactor">
    <cofactor evidence="4">
        <name>Zn(2+)</name>
        <dbReference type="ChEBI" id="CHEBI:29105"/>
    </cofactor>
</comment>
<dbReference type="Gene3D" id="3.90.180.10">
    <property type="entry name" value="Medium-chain alcohol dehydrogenases, catalytic domain"/>
    <property type="match status" value="2"/>
</dbReference>
<dbReference type="Proteomes" id="UP001465668">
    <property type="component" value="Unassembled WGS sequence"/>
</dbReference>
<dbReference type="InterPro" id="IPR013154">
    <property type="entry name" value="ADH-like_N"/>
</dbReference>
<sequence>MRALRFHGKRDIRLDEVEEPAIRAGWVKIKPAYVGICGTDLHEYLGGNNLIPRPGHPHAITKETSPLTLGHEFSGVVEEVGGNIDDLVPGQRVCIQPTIYCNECYSCQRGLHNACTKNGFIGLSAAEDSSALVEPLAVGYHAVSVAPIAHPILANTPILVLGGGPIGLSVIQAILAQSVSLSSPPLIIISEPSKARQQFAREFGARHVVDPLKEDLVAEVMKLTEGRGCDVVLDAAGAQVGLDEAMRCLCAGGTVVNIAVWEKRATLDMNELTFRERAYIGCATYNNQDFGHVLEAIDDGRINPGAMITGMIGLEDVEDKGFRALIEEKDTQVKILVDMRRGRRKDSAVVVSKTREDIKSVLQSGFGGFGKIDADAFAANSVTLPKKRFAEMVNSARTTAAITVQHGWPSYEILCYTGISHQ</sequence>
<evidence type="ECO:0000256" key="3">
    <source>
        <dbReference type="ARBA" id="ARBA00023002"/>
    </source>
</evidence>
<dbReference type="PROSITE" id="PS00059">
    <property type="entry name" value="ADH_ZINC"/>
    <property type="match status" value="1"/>
</dbReference>
<dbReference type="CDD" id="cd08233">
    <property type="entry name" value="butanediol_DH_like"/>
    <property type="match status" value="1"/>
</dbReference>
<dbReference type="PANTHER" id="PTHR43401:SF2">
    <property type="entry name" value="L-THREONINE 3-DEHYDROGENASE"/>
    <property type="match status" value="1"/>
</dbReference>
<name>A0ABR2XD49_9PEZI</name>
<evidence type="ECO:0000313" key="7">
    <source>
        <dbReference type="Proteomes" id="UP001465668"/>
    </source>
</evidence>
<dbReference type="SMART" id="SM00829">
    <property type="entry name" value="PKS_ER"/>
    <property type="match status" value="1"/>
</dbReference>
<evidence type="ECO:0000313" key="6">
    <source>
        <dbReference type="EMBL" id="KAK9771713.1"/>
    </source>
</evidence>
<evidence type="ECO:0000256" key="2">
    <source>
        <dbReference type="ARBA" id="ARBA00022833"/>
    </source>
</evidence>
<evidence type="ECO:0000256" key="1">
    <source>
        <dbReference type="ARBA" id="ARBA00022723"/>
    </source>
</evidence>
<keyword evidence="3" id="KW-0560">Oxidoreductase</keyword>
<dbReference type="EMBL" id="JARVKM010000071">
    <property type="protein sequence ID" value="KAK9771713.1"/>
    <property type="molecule type" value="Genomic_DNA"/>
</dbReference>